<comment type="similarity">
    <text evidence="3">Belongs to the PTPS family.</text>
</comment>
<evidence type="ECO:0000256" key="3">
    <source>
        <dbReference type="ARBA" id="ARBA00009164"/>
    </source>
</evidence>
<dbReference type="UniPathway" id="UPA00849">
    <property type="reaction ID" value="UER00819"/>
</dbReference>
<dbReference type="AlphaFoldDB" id="A0A836A3Q6"/>
<dbReference type="GO" id="GO:0005739">
    <property type="term" value="C:mitochondrion"/>
    <property type="evidence" value="ECO:0007669"/>
    <property type="project" value="TreeGrafter"/>
</dbReference>
<keyword evidence="5" id="KW-0479">Metal-binding</keyword>
<gene>
    <name evidence="9" type="ORF">JEQ12_005243</name>
</gene>
<evidence type="ECO:0000313" key="9">
    <source>
        <dbReference type="EMBL" id="KAG5200709.1"/>
    </source>
</evidence>
<dbReference type="GO" id="GO:0046872">
    <property type="term" value="F:metal ion binding"/>
    <property type="evidence" value="ECO:0007669"/>
    <property type="project" value="UniProtKB-KW"/>
</dbReference>
<dbReference type="Proteomes" id="UP000664991">
    <property type="component" value="Chromosome 14"/>
</dbReference>
<organism evidence="9 10">
    <name type="scientific">Ovis aries</name>
    <name type="common">Sheep</name>
    <dbReference type="NCBI Taxonomy" id="9940"/>
    <lineage>
        <taxon>Eukaryota</taxon>
        <taxon>Metazoa</taxon>
        <taxon>Chordata</taxon>
        <taxon>Craniata</taxon>
        <taxon>Vertebrata</taxon>
        <taxon>Euteleostomi</taxon>
        <taxon>Mammalia</taxon>
        <taxon>Eutheria</taxon>
        <taxon>Laurasiatheria</taxon>
        <taxon>Artiodactyla</taxon>
        <taxon>Ruminantia</taxon>
        <taxon>Pecora</taxon>
        <taxon>Bovidae</taxon>
        <taxon>Caprinae</taxon>
        <taxon>Ovis</taxon>
    </lineage>
</organism>
<keyword evidence="6" id="KW-0862">Zinc</keyword>
<dbReference type="InterPro" id="IPR022470">
    <property type="entry name" value="PTPS_Cys_AS"/>
</dbReference>
<dbReference type="PANTHER" id="PTHR12589">
    <property type="entry name" value="PYRUVOYL TETRAHYDROBIOPTERIN SYNTHASE"/>
    <property type="match status" value="1"/>
</dbReference>
<dbReference type="InterPro" id="IPR007115">
    <property type="entry name" value="6-PTP_synth/QueD"/>
</dbReference>
<sequence>MTRQGRALAGGSVSRPISFRATYHLHSKSVSNEENLKLFGKCNNPNGHGHNYKGGTAENVAVNIWENLQKFLPVGVLYKVKVYETNNNIVVYKGE</sequence>
<evidence type="ECO:0000256" key="6">
    <source>
        <dbReference type="ARBA" id="ARBA00022833"/>
    </source>
</evidence>
<protein>
    <recommendedName>
        <fullName evidence="4">6-pyruvoyltetrahydropterin synthase</fullName>
        <ecNumber evidence="4">4.2.3.12</ecNumber>
    </recommendedName>
</protein>
<dbReference type="Gene3D" id="3.30.479.10">
    <property type="entry name" value="6-pyruvoyl tetrahydropterin synthase/QueD"/>
    <property type="match status" value="2"/>
</dbReference>
<evidence type="ECO:0000313" key="10">
    <source>
        <dbReference type="Proteomes" id="UP000664991"/>
    </source>
</evidence>
<dbReference type="PROSITE" id="PS00987">
    <property type="entry name" value="PTPS_1"/>
    <property type="match status" value="1"/>
</dbReference>
<dbReference type="EMBL" id="JAEMGP010000014">
    <property type="protein sequence ID" value="KAG5200709.1"/>
    <property type="molecule type" value="Genomic_DNA"/>
</dbReference>
<dbReference type="GO" id="GO:0003874">
    <property type="term" value="F:6-pyruvoyltetrahydropterin synthase activity"/>
    <property type="evidence" value="ECO:0007669"/>
    <property type="project" value="UniProtKB-EC"/>
</dbReference>
<dbReference type="Pfam" id="PF01242">
    <property type="entry name" value="PTPS"/>
    <property type="match status" value="1"/>
</dbReference>
<name>A0A836A3Q6_SHEEP</name>
<accession>A0A836A3Q6</accession>
<keyword evidence="8" id="KW-0456">Lyase</keyword>
<evidence type="ECO:0000256" key="2">
    <source>
        <dbReference type="ARBA" id="ARBA00005126"/>
    </source>
</evidence>
<dbReference type="GO" id="GO:0006729">
    <property type="term" value="P:tetrahydrobiopterin biosynthetic process"/>
    <property type="evidence" value="ECO:0007669"/>
    <property type="project" value="UniProtKB-UniPathway"/>
</dbReference>
<dbReference type="EC" id="4.2.3.12" evidence="4"/>
<evidence type="ECO:0000256" key="7">
    <source>
        <dbReference type="ARBA" id="ARBA00023007"/>
    </source>
</evidence>
<proteinExistence type="inferred from homology"/>
<evidence type="ECO:0000256" key="8">
    <source>
        <dbReference type="ARBA" id="ARBA00023239"/>
    </source>
</evidence>
<evidence type="ECO:0000256" key="1">
    <source>
        <dbReference type="ARBA" id="ARBA00001947"/>
    </source>
</evidence>
<dbReference type="InterPro" id="IPR038418">
    <property type="entry name" value="6-PTP_synth/QueD_sf"/>
</dbReference>
<reference evidence="9 10" key="1">
    <citation type="submission" date="2020-12" db="EMBL/GenBank/DDBJ databases">
        <title>De novo assembly of Tibetan sheep genome.</title>
        <authorList>
            <person name="Li X."/>
        </authorList>
    </citation>
    <scope>NUCLEOTIDE SEQUENCE [LARGE SCALE GENOMIC DNA]</scope>
    <source>
        <tissue evidence="9">Heart</tissue>
    </source>
</reference>
<comment type="cofactor">
    <cofactor evidence="1">
        <name>Zn(2+)</name>
        <dbReference type="ChEBI" id="CHEBI:29105"/>
    </cofactor>
</comment>
<comment type="pathway">
    <text evidence="2">Cofactor biosynthesis; tetrahydrobiopterin biosynthesis; tetrahydrobiopterin from 7,8-dihydroneopterin triphosphate: step 1/3.</text>
</comment>
<evidence type="ECO:0000256" key="4">
    <source>
        <dbReference type="ARBA" id="ARBA00013100"/>
    </source>
</evidence>
<dbReference type="PANTHER" id="PTHR12589:SF7">
    <property type="entry name" value="6-PYRUVOYL TETRAHYDROBIOPTERIN SYNTHASE"/>
    <property type="match status" value="1"/>
</dbReference>
<evidence type="ECO:0000256" key="5">
    <source>
        <dbReference type="ARBA" id="ARBA00022723"/>
    </source>
</evidence>
<keyword evidence="7" id="KW-0783">Tetrahydrobiopterin biosynthesis</keyword>
<comment type="caution">
    <text evidence="9">The sequence shown here is derived from an EMBL/GenBank/DDBJ whole genome shotgun (WGS) entry which is preliminary data.</text>
</comment>
<dbReference type="SUPFAM" id="SSF55620">
    <property type="entry name" value="Tetrahydrobiopterin biosynthesis enzymes-like"/>
    <property type="match status" value="1"/>
</dbReference>